<evidence type="ECO:0000313" key="1">
    <source>
        <dbReference type="EMBL" id="KAF7505563.1"/>
    </source>
</evidence>
<sequence>MERSRYGPDSIPDSGLTLGIEAFDPVGRSCMVIGHVNFTLRIARDTKYKCLPHASWPLFGGFNVHTSHADQNVDDAL</sequence>
<proteinExistence type="predicted"/>
<accession>A0A8H7AAI4</accession>
<organism evidence="1 2">
    <name type="scientific">Endocarpon pusillum</name>
    <dbReference type="NCBI Taxonomy" id="364733"/>
    <lineage>
        <taxon>Eukaryota</taxon>
        <taxon>Fungi</taxon>
        <taxon>Dikarya</taxon>
        <taxon>Ascomycota</taxon>
        <taxon>Pezizomycotina</taxon>
        <taxon>Eurotiomycetes</taxon>
        <taxon>Chaetothyriomycetidae</taxon>
        <taxon>Verrucariales</taxon>
        <taxon>Verrucariaceae</taxon>
        <taxon>Endocarpon</taxon>
    </lineage>
</organism>
<evidence type="ECO:0000313" key="2">
    <source>
        <dbReference type="Proteomes" id="UP000606974"/>
    </source>
</evidence>
<comment type="caution">
    <text evidence="1">The sequence shown here is derived from an EMBL/GenBank/DDBJ whole genome shotgun (WGS) entry which is preliminary data.</text>
</comment>
<dbReference type="EMBL" id="JAACFV010000106">
    <property type="protein sequence ID" value="KAF7505563.1"/>
    <property type="molecule type" value="Genomic_DNA"/>
</dbReference>
<reference evidence="1" key="1">
    <citation type="submission" date="2020-02" db="EMBL/GenBank/DDBJ databases">
        <authorList>
            <person name="Palmer J.M."/>
        </authorList>
    </citation>
    <scope>NUCLEOTIDE SEQUENCE</scope>
    <source>
        <strain evidence="1">EPUS1.4</strain>
        <tissue evidence="1">Thallus</tissue>
    </source>
</reference>
<protein>
    <submittedName>
        <fullName evidence="1">Uncharacterized protein</fullName>
    </submittedName>
</protein>
<name>A0A8H7AAI4_9EURO</name>
<dbReference type="AlphaFoldDB" id="A0A8H7AAI4"/>
<dbReference type="Proteomes" id="UP000606974">
    <property type="component" value="Unassembled WGS sequence"/>
</dbReference>
<gene>
    <name evidence="1" type="ORF">GJ744_000643</name>
</gene>
<keyword evidence="2" id="KW-1185">Reference proteome</keyword>